<dbReference type="SUPFAM" id="SSF53756">
    <property type="entry name" value="UDP-Glycosyltransferase/glycogen phosphorylase"/>
    <property type="match status" value="1"/>
</dbReference>
<reference evidence="5 6" key="1">
    <citation type="journal article" date="2019" name="Genome Biol. Evol.">
        <title>The Rhododendron genome and chromosomal organization provide insight into shared whole-genome duplications across the heath family (Ericaceae).</title>
        <authorList>
            <person name="Soza V.L."/>
            <person name="Lindsley D."/>
            <person name="Waalkes A."/>
            <person name="Ramage E."/>
            <person name="Patwardhan R.P."/>
            <person name="Burton J.N."/>
            <person name="Adey A."/>
            <person name="Kumar A."/>
            <person name="Qiu R."/>
            <person name="Shendure J."/>
            <person name="Hall B."/>
        </authorList>
    </citation>
    <scope>NUCLEOTIDE SEQUENCE [LARGE SCALE GENOMIC DNA]</scope>
    <source>
        <strain evidence="5">RSF 1966-606</strain>
    </source>
</reference>
<comment type="caution">
    <text evidence="5">The sequence shown here is derived from an EMBL/GenBank/DDBJ whole genome shotgun (WGS) entry which is preliminary data.</text>
</comment>
<dbReference type="PANTHER" id="PTHR11926:SF774">
    <property type="entry name" value="UDP-GLYCOSYLTRANSFERASE 85A1-RELATED"/>
    <property type="match status" value="1"/>
</dbReference>
<dbReference type="GO" id="GO:0080043">
    <property type="term" value="F:quercetin 3-O-glucosyltransferase activity"/>
    <property type="evidence" value="ECO:0007669"/>
    <property type="project" value="TreeGrafter"/>
</dbReference>
<comment type="similarity">
    <text evidence="1 4">Belongs to the UDP-glycosyltransferase family.</text>
</comment>
<feature type="non-terminal residue" evidence="5">
    <location>
        <position position="1"/>
    </location>
</feature>
<dbReference type="AlphaFoldDB" id="A0A6A4LBD3"/>
<dbReference type="Pfam" id="PF00201">
    <property type="entry name" value="UDPGT"/>
    <property type="match status" value="1"/>
</dbReference>
<keyword evidence="6" id="KW-1185">Reference proteome</keyword>
<evidence type="ECO:0000256" key="1">
    <source>
        <dbReference type="ARBA" id="ARBA00009995"/>
    </source>
</evidence>
<keyword evidence="3" id="KW-0284">Flavonoid biosynthesis</keyword>
<dbReference type="InterPro" id="IPR002213">
    <property type="entry name" value="UDP_glucos_trans"/>
</dbReference>
<dbReference type="OrthoDB" id="5835829at2759"/>
<evidence type="ECO:0000256" key="3">
    <source>
        <dbReference type="ARBA" id="ARBA00023241"/>
    </source>
</evidence>
<dbReference type="Proteomes" id="UP000428333">
    <property type="component" value="Linkage Group LG08"/>
</dbReference>
<sequence>MIPPSSEPFDLGFVTTRPLHRVLESRPNLDARQQTNEYLETEIDWIPGMKNIRLKDLPTFFRITDALNDDIFNLAMESAHKALEASACAIQTFDALESDVLDALSSMFSRVYTIGPLQLLLNNVKDEEKDELDSLGYSLWKEEPECLQWLDSKEPESVVEFAWGLANSNHYFLWIIRPDLVIGESAMLPPEFVTSTKEKGFIAGWCPQEEVLNHPSVRGFLTHSGWNSTIESLSAGVPMMCWPFFGDQQTICRYACNEWEVGMEIDNDVKREEIQVRVRDLMGGEKGKRMKKKAMEWKELGEKATGPHGSSSLNLEKLVNVLLSKS</sequence>
<dbReference type="EMBL" id="QEFC01002090">
    <property type="protein sequence ID" value="KAE9454905.1"/>
    <property type="molecule type" value="Genomic_DNA"/>
</dbReference>
<keyword evidence="2 4" id="KW-0808">Transferase</keyword>
<dbReference type="InterPro" id="IPR035595">
    <property type="entry name" value="UDP_glycos_trans_CS"/>
</dbReference>
<gene>
    <name evidence="5" type="ORF">C3L33_13193</name>
</gene>
<evidence type="ECO:0000313" key="5">
    <source>
        <dbReference type="EMBL" id="KAE9454905.1"/>
    </source>
</evidence>
<evidence type="ECO:0000256" key="4">
    <source>
        <dbReference type="RuleBase" id="RU003718"/>
    </source>
</evidence>
<keyword evidence="4" id="KW-0328">Glycosyltransferase</keyword>
<organism evidence="5 6">
    <name type="scientific">Rhododendron williamsianum</name>
    <dbReference type="NCBI Taxonomy" id="262921"/>
    <lineage>
        <taxon>Eukaryota</taxon>
        <taxon>Viridiplantae</taxon>
        <taxon>Streptophyta</taxon>
        <taxon>Embryophyta</taxon>
        <taxon>Tracheophyta</taxon>
        <taxon>Spermatophyta</taxon>
        <taxon>Magnoliopsida</taxon>
        <taxon>eudicotyledons</taxon>
        <taxon>Gunneridae</taxon>
        <taxon>Pentapetalae</taxon>
        <taxon>asterids</taxon>
        <taxon>Ericales</taxon>
        <taxon>Ericaceae</taxon>
        <taxon>Ericoideae</taxon>
        <taxon>Rhodoreae</taxon>
        <taxon>Rhododendron</taxon>
    </lineage>
</organism>
<accession>A0A6A4LBD3</accession>
<dbReference type="Gene3D" id="3.40.50.2000">
    <property type="entry name" value="Glycogen Phosphorylase B"/>
    <property type="match status" value="2"/>
</dbReference>
<dbReference type="GO" id="GO:0080044">
    <property type="term" value="F:quercetin 7-O-glucosyltransferase activity"/>
    <property type="evidence" value="ECO:0007669"/>
    <property type="project" value="TreeGrafter"/>
</dbReference>
<evidence type="ECO:0000313" key="6">
    <source>
        <dbReference type="Proteomes" id="UP000428333"/>
    </source>
</evidence>
<dbReference type="GO" id="GO:0009813">
    <property type="term" value="P:flavonoid biosynthetic process"/>
    <property type="evidence" value="ECO:0007669"/>
    <property type="project" value="UniProtKB-KW"/>
</dbReference>
<protein>
    <submittedName>
        <fullName evidence="5">Uncharacterized protein</fullName>
    </submittedName>
</protein>
<evidence type="ECO:0000256" key="2">
    <source>
        <dbReference type="ARBA" id="ARBA00022679"/>
    </source>
</evidence>
<proteinExistence type="inferred from homology"/>
<name>A0A6A4LBD3_9ERIC</name>
<dbReference type="CDD" id="cd03784">
    <property type="entry name" value="GT1_Gtf-like"/>
    <property type="match status" value="1"/>
</dbReference>
<dbReference type="PROSITE" id="PS00375">
    <property type="entry name" value="UDPGT"/>
    <property type="match status" value="1"/>
</dbReference>
<dbReference type="PANTHER" id="PTHR11926">
    <property type="entry name" value="GLUCOSYL/GLUCURONOSYL TRANSFERASES"/>
    <property type="match status" value="1"/>
</dbReference>